<evidence type="ECO:0000313" key="11">
    <source>
        <dbReference type="EMBL" id="KAL3887859.1"/>
    </source>
</evidence>
<keyword evidence="5 8" id="KW-0339">Growth factor</keyword>
<dbReference type="Gene3D" id="2.60.120.970">
    <property type="match status" value="1"/>
</dbReference>
<dbReference type="PROSITE" id="PS00250">
    <property type="entry name" value="TGF_BETA_1"/>
    <property type="match status" value="1"/>
</dbReference>
<dbReference type="SMART" id="SM00204">
    <property type="entry name" value="TGFB"/>
    <property type="match status" value="1"/>
</dbReference>
<dbReference type="Pfam" id="PF00688">
    <property type="entry name" value="TGFb_propeptide"/>
    <property type="match status" value="1"/>
</dbReference>
<evidence type="ECO:0000256" key="7">
    <source>
        <dbReference type="ARBA" id="ARBA00023180"/>
    </source>
</evidence>
<protein>
    <recommendedName>
        <fullName evidence="10">TGF-beta family profile domain-containing protein</fullName>
    </recommendedName>
</protein>
<feature type="domain" description="TGF-beta family profile" evidence="10">
    <location>
        <begin position="303"/>
        <end position="416"/>
    </location>
</feature>
<dbReference type="InterPro" id="IPR015615">
    <property type="entry name" value="TGF-beta-rel"/>
</dbReference>
<dbReference type="InterPro" id="IPR029034">
    <property type="entry name" value="Cystine-knot_cytokine"/>
</dbReference>
<dbReference type="CDD" id="cd13761">
    <property type="entry name" value="TGF_beta_BMP5_like"/>
    <property type="match status" value="1"/>
</dbReference>
<dbReference type="Pfam" id="PF00019">
    <property type="entry name" value="TGF_beta"/>
    <property type="match status" value="1"/>
</dbReference>
<keyword evidence="7" id="KW-0325">Glycoprotein</keyword>
<dbReference type="InterPro" id="IPR017948">
    <property type="entry name" value="TGFb_CS"/>
</dbReference>
<evidence type="ECO:0000313" key="12">
    <source>
        <dbReference type="Proteomes" id="UP001634394"/>
    </source>
</evidence>
<proteinExistence type="inferred from homology"/>
<evidence type="ECO:0000256" key="6">
    <source>
        <dbReference type="ARBA" id="ARBA00023157"/>
    </source>
</evidence>
<keyword evidence="12" id="KW-1185">Reference proteome</keyword>
<dbReference type="Proteomes" id="UP001634394">
    <property type="component" value="Unassembled WGS sequence"/>
</dbReference>
<evidence type="ECO:0000256" key="3">
    <source>
        <dbReference type="ARBA" id="ARBA00022525"/>
    </source>
</evidence>
<evidence type="ECO:0000256" key="9">
    <source>
        <dbReference type="SAM" id="SignalP"/>
    </source>
</evidence>
<gene>
    <name evidence="11" type="ORF">ACJMK2_000248</name>
</gene>
<dbReference type="PANTHER" id="PTHR11848:SF310">
    <property type="entry name" value="PROTEIN 60A-RELATED"/>
    <property type="match status" value="1"/>
</dbReference>
<organism evidence="11 12">
    <name type="scientific">Sinanodonta woodiana</name>
    <name type="common">Chinese pond mussel</name>
    <name type="synonym">Anodonta woodiana</name>
    <dbReference type="NCBI Taxonomy" id="1069815"/>
    <lineage>
        <taxon>Eukaryota</taxon>
        <taxon>Metazoa</taxon>
        <taxon>Spiralia</taxon>
        <taxon>Lophotrochozoa</taxon>
        <taxon>Mollusca</taxon>
        <taxon>Bivalvia</taxon>
        <taxon>Autobranchia</taxon>
        <taxon>Heteroconchia</taxon>
        <taxon>Palaeoheterodonta</taxon>
        <taxon>Unionida</taxon>
        <taxon>Unionoidea</taxon>
        <taxon>Unionidae</taxon>
        <taxon>Unioninae</taxon>
        <taxon>Sinanodonta</taxon>
    </lineage>
</organism>
<reference evidence="11 12" key="1">
    <citation type="submission" date="2024-11" db="EMBL/GenBank/DDBJ databases">
        <title>Chromosome-level genome assembly of the freshwater bivalve Anodonta woodiana.</title>
        <authorList>
            <person name="Chen X."/>
        </authorList>
    </citation>
    <scope>NUCLEOTIDE SEQUENCE [LARGE SCALE GENOMIC DNA]</scope>
    <source>
        <strain evidence="11">MN2024</strain>
        <tissue evidence="11">Gills</tissue>
    </source>
</reference>
<accession>A0ABD3XNN2</accession>
<sequence length="416" mass="46760">MSSVRSVTWRMFLSLAFHINVYNVFCSESLVHKSLQNTIAEEPMSKTALQAMEQKMLTLLGLHRKPSPIRNNAMDNSAKLFMLGLYEKTRSGYEDGSPGVDEKSHLTFNSTLLPDIHEINGNDLIISFVNQGGQLPLRGDKIDVLFFNFSDVSSDATVTSAELKLYKERSSLSNQAIYLIEVFRMDPGIDTEDTRFEPEANLTVSEDYEGWLSMQITSIVSYWNVHRQENRGLYIRVTDVKTGLNVESATAGIVGDHGHENHQPFMIGFFKTSDEEHVWHSMPAREAQYVSPTELNVGADNSARKSARHKRENQKCQRKELYVDFTTLGWNSWIIAPAGYPAYYCSGECTFPLTDQVNPTLHATVQVVVSGINPEIPVPCCAPTKLSDNQLLYTDETGNVVKKMYKEMVVDSCGCL</sequence>
<evidence type="ECO:0000256" key="5">
    <source>
        <dbReference type="ARBA" id="ARBA00023030"/>
    </source>
</evidence>
<feature type="signal peptide" evidence="9">
    <location>
        <begin position="1"/>
        <end position="26"/>
    </location>
</feature>
<evidence type="ECO:0000259" key="10">
    <source>
        <dbReference type="PROSITE" id="PS51362"/>
    </source>
</evidence>
<dbReference type="PROSITE" id="PS51362">
    <property type="entry name" value="TGF_BETA_2"/>
    <property type="match status" value="1"/>
</dbReference>
<dbReference type="GO" id="GO:0005576">
    <property type="term" value="C:extracellular region"/>
    <property type="evidence" value="ECO:0007669"/>
    <property type="project" value="UniProtKB-SubCell"/>
</dbReference>
<dbReference type="EMBL" id="JBJQND010000001">
    <property type="protein sequence ID" value="KAL3887859.1"/>
    <property type="molecule type" value="Genomic_DNA"/>
</dbReference>
<evidence type="ECO:0000256" key="2">
    <source>
        <dbReference type="ARBA" id="ARBA00006656"/>
    </source>
</evidence>
<dbReference type="Gene3D" id="2.10.90.10">
    <property type="entry name" value="Cystine-knot cytokines"/>
    <property type="match status" value="1"/>
</dbReference>
<keyword evidence="3" id="KW-0964">Secreted</keyword>
<keyword evidence="4 9" id="KW-0732">Signal</keyword>
<dbReference type="SUPFAM" id="SSF57501">
    <property type="entry name" value="Cystine-knot cytokines"/>
    <property type="match status" value="1"/>
</dbReference>
<evidence type="ECO:0000256" key="4">
    <source>
        <dbReference type="ARBA" id="ARBA00022729"/>
    </source>
</evidence>
<comment type="caution">
    <text evidence="11">The sequence shown here is derived from an EMBL/GenBank/DDBJ whole genome shotgun (WGS) entry which is preliminary data.</text>
</comment>
<comment type="subcellular location">
    <subcellularLocation>
        <location evidence="1">Secreted</location>
    </subcellularLocation>
</comment>
<dbReference type="PANTHER" id="PTHR11848">
    <property type="entry name" value="TGF-BETA FAMILY"/>
    <property type="match status" value="1"/>
</dbReference>
<dbReference type="InterPro" id="IPR001839">
    <property type="entry name" value="TGF-b_C"/>
</dbReference>
<feature type="chain" id="PRO_5044862872" description="TGF-beta family profile domain-containing protein" evidence="9">
    <location>
        <begin position="27"/>
        <end position="416"/>
    </location>
</feature>
<comment type="similarity">
    <text evidence="2 8">Belongs to the TGF-beta family.</text>
</comment>
<dbReference type="GO" id="GO:0008083">
    <property type="term" value="F:growth factor activity"/>
    <property type="evidence" value="ECO:0007669"/>
    <property type="project" value="UniProtKB-KW"/>
</dbReference>
<name>A0ABD3XNN2_SINWO</name>
<dbReference type="AlphaFoldDB" id="A0ABD3XNN2"/>
<dbReference type="InterPro" id="IPR001111">
    <property type="entry name" value="TGF-b_propeptide"/>
</dbReference>
<evidence type="ECO:0000256" key="1">
    <source>
        <dbReference type="ARBA" id="ARBA00004613"/>
    </source>
</evidence>
<keyword evidence="6" id="KW-1015">Disulfide bond</keyword>
<evidence type="ECO:0000256" key="8">
    <source>
        <dbReference type="RuleBase" id="RU000354"/>
    </source>
</evidence>
<dbReference type="FunFam" id="2.10.90.10:FF:000001">
    <property type="entry name" value="Bone morphogenetic protein 4"/>
    <property type="match status" value="1"/>
</dbReference>